<dbReference type="EMBL" id="NTFS01000197">
    <property type="protein sequence ID" value="PAX52812.1"/>
    <property type="molecule type" value="Genomic_DNA"/>
</dbReference>
<keyword evidence="6" id="KW-1185">Reference proteome</keyword>
<proteinExistence type="predicted"/>
<dbReference type="Proteomes" id="UP000218238">
    <property type="component" value="Unassembled WGS sequence"/>
</dbReference>
<dbReference type="GO" id="GO:0042597">
    <property type="term" value="C:periplasmic space"/>
    <property type="evidence" value="ECO:0007669"/>
    <property type="project" value="UniProtKB-SubCell"/>
</dbReference>
<dbReference type="InterPro" id="IPR001188">
    <property type="entry name" value="Sperm_putr-bd"/>
</dbReference>
<keyword evidence="3" id="KW-0732">Signal</keyword>
<organism evidence="5 6">
    <name type="scientific">Brunnivagina elsteri CCALA 953</name>
    <dbReference type="NCBI Taxonomy" id="987040"/>
    <lineage>
        <taxon>Bacteria</taxon>
        <taxon>Bacillati</taxon>
        <taxon>Cyanobacteriota</taxon>
        <taxon>Cyanophyceae</taxon>
        <taxon>Nostocales</taxon>
        <taxon>Calotrichaceae</taxon>
        <taxon>Brunnivagina</taxon>
    </lineage>
</organism>
<gene>
    <name evidence="5" type="ORF">CK510_17300</name>
</gene>
<dbReference type="OrthoDB" id="503789at2"/>
<evidence type="ECO:0000256" key="2">
    <source>
        <dbReference type="ARBA" id="ARBA00022448"/>
    </source>
</evidence>
<comment type="subcellular location">
    <subcellularLocation>
        <location evidence="1">Periplasm</location>
    </subcellularLocation>
</comment>
<evidence type="ECO:0000313" key="5">
    <source>
        <dbReference type="EMBL" id="PAX52812.1"/>
    </source>
</evidence>
<evidence type="ECO:0000256" key="1">
    <source>
        <dbReference type="ARBA" id="ARBA00004418"/>
    </source>
</evidence>
<evidence type="ECO:0000313" key="6">
    <source>
        <dbReference type="Proteomes" id="UP000218238"/>
    </source>
</evidence>
<protein>
    <submittedName>
        <fullName evidence="5">Polyamine ABC transporter substrate-binding protein</fullName>
    </submittedName>
</protein>
<dbReference type="PROSITE" id="PS51257">
    <property type="entry name" value="PROKAR_LIPOPROTEIN"/>
    <property type="match status" value="1"/>
</dbReference>
<dbReference type="PANTHER" id="PTHR30222:SF17">
    <property type="entry name" value="SPERMIDINE_PUTRESCINE-BINDING PERIPLASMIC PROTEIN"/>
    <property type="match status" value="1"/>
</dbReference>
<evidence type="ECO:0000256" key="4">
    <source>
        <dbReference type="ARBA" id="ARBA00022764"/>
    </source>
</evidence>
<keyword evidence="2" id="KW-0813">Transport</keyword>
<reference evidence="5 6" key="1">
    <citation type="submission" date="2017-08" db="EMBL/GenBank/DDBJ databases">
        <title>Draft genome sequence of filamentous cyanobacterium Calothrix elsteri CCALA 953.</title>
        <authorList>
            <person name="Gagunashvili A.N."/>
            <person name="Elster J."/>
            <person name="Andresson O.S."/>
        </authorList>
    </citation>
    <scope>NUCLEOTIDE SEQUENCE [LARGE SCALE GENOMIC DNA]</scope>
    <source>
        <strain evidence="5 6">CCALA 953</strain>
    </source>
</reference>
<dbReference type="Gene3D" id="3.40.190.10">
    <property type="entry name" value="Periplasmic binding protein-like II"/>
    <property type="match status" value="2"/>
</dbReference>
<dbReference type="Pfam" id="PF13343">
    <property type="entry name" value="SBP_bac_6"/>
    <property type="match status" value="1"/>
</dbReference>
<comment type="caution">
    <text evidence="5">The sequence shown here is derived from an EMBL/GenBank/DDBJ whole genome shotgun (WGS) entry which is preliminary data.</text>
</comment>
<dbReference type="RefSeq" id="WP_095722891.1">
    <property type="nucleotide sequence ID" value="NZ_NTFS01000197.1"/>
</dbReference>
<dbReference type="PRINTS" id="PR00909">
    <property type="entry name" value="SPERMDNBNDNG"/>
</dbReference>
<name>A0A2A2TGG0_9CYAN</name>
<dbReference type="SUPFAM" id="SSF53850">
    <property type="entry name" value="Periplasmic binding protein-like II"/>
    <property type="match status" value="1"/>
</dbReference>
<accession>A0A2A2TGG0</accession>
<evidence type="ECO:0000256" key="3">
    <source>
        <dbReference type="ARBA" id="ARBA00022729"/>
    </source>
</evidence>
<keyword evidence="4" id="KW-0574">Periplasm</keyword>
<dbReference type="PANTHER" id="PTHR30222">
    <property type="entry name" value="SPERMIDINE/PUTRESCINE-BINDING PERIPLASMIC PROTEIN"/>
    <property type="match status" value="1"/>
</dbReference>
<dbReference type="AlphaFoldDB" id="A0A2A2TGG0"/>
<sequence>MDRRSFLIGTSTLALSQLLAGCGEKNKPTLTIELLRSSLPSQVISQFRGSLQKDVKLKNMQVDIKLVEQLQDVFKKLESWQNPSQHTDNNWVKQIRDRLPIAKPDNKVSADLLTLGDFWLKSAIEAKLIQPLDIKEIQQWSVLPKQWQELVTRNDKGFLDAQGKVWAAPYRWGKTVIIYNRDKFQKNGWQPPTDWADLWREEFRDRISLLNQPREVIGLVLKKLGKSYNTTDLSQITELEPEYKQLNQQVKFYGSTKYIEPLIMGDTFIAQGWSQDILPELSRYPYLEVVVPKSGTAMWADIWVQPIGRQSQQELLKQWINFFWQPNIAKQIAILTKTNSPIAINISPSDIPEKLRNALLVNQDIFTKSEFLLPLPAEVEKQYISLFNQV</sequence>
<dbReference type="GO" id="GO:0019808">
    <property type="term" value="F:polyamine binding"/>
    <property type="evidence" value="ECO:0007669"/>
    <property type="project" value="InterPro"/>
</dbReference>
<dbReference type="GO" id="GO:0015846">
    <property type="term" value="P:polyamine transport"/>
    <property type="evidence" value="ECO:0007669"/>
    <property type="project" value="InterPro"/>
</dbReference>